<comment type="pathway">
    <text evidence="12">Cofactor biosynthesis; molybdopterin biosynthesis.</text>
</comment>
<dbReference type="InterPro" id="IPR000385">
    <property type="entry name" value="MoaA_NifB_PqqE_Fe-S-bd_CS"/>
</dbReference>
<dbReference type="GO" id="GO:0005525">
    <property type="term" value="F:GTP binding"/>
    <property type="evidence" value="ECO:0007669"/>
    <property type="project" value="UniProtKB-UniRule"/>
</dbReference>
<dbReference type="GO" id="GO:0046872">
    <property type="term" value="F:metal ion binding"/>
    <property type="evidence" value="ECO:0007669"/>
    <property type="project" value="UniProtKB-KW"/>
</dbReference>
<dbReference type="Pfam" id="PF04055">
    <property type="entry name" value="Radical_SAM"/>
    <property type="match status" value="1"/>
</dbReference>
<feature type="binding site" evidence="12">
    <location>
        <position position="272"/>
    </location>
    <ligand>
        <name>[4Fe-4S] cluster</name>
        <dbReference type="ChEBI" id="CHEBI:49883"/>
        <label>2</label>
        <note>4Fe-4S-substrate</note>
    </ligand>
</feature>
<dbReference type="Proteomes" id="UP000578030">
    <property type="component" value="Unassembled WGS sequence"/>
</dbReference>
<name>A0A7W4PLT3_9PROT</name>
<keyword evidence="8 12" id="KW-0342">GTP-binding</keyword>
<evidence type="ECO:0000256" key="2">
    <source>
        <dbReference type="ARBA" id="ARBA00022485"/>
    </source>
</evidence>
<dbReference type="RefSeq" id="WP_182959300.1">
    <property type="nucleotide sequence ID" value="NZ_JABEQM010000009.1"/>
</dbReference>
<feature type="binding site" evidence="12">
    <location>
        <position position="33"/>
    </location>
    <ligand>
        <name>[4Fe-4S] cluster</name>
        <dbReference type="ChEBI" id="CHEBI:49883"/>
        <label>1</label>
        <note>4Fe-4S-S-AdoMet</note>
    </ligand>
</feature>
<dbReference type="SFLD" id="SFLDS00029">
    <property type="entry name" value="Radical_SAM"/>
    <property type="match status" value="1"/>
</dbReference>
<dbReference type="InterPro" id="IPR010505">
    <property type="entry name" value="MoaA_twitch"/>
</dbReference>
<keyword evidence="7 12" id="KW-0411">Iron-sulfur</keyword>
<organism evidence="14 15">
    <name type="scientific">Gluconacetobacter tumulisoli</name>
    <dbReference type="NCBI Taxonomy" id="1286189"/>
    <lineage>
        <taxon>Bacteria</taxon>
        <taxon>Pseudomonadati</taxon>
        <taxon>Pseudomonadota</taxon>
        <taxon>Alphaproteobacteria</taxon>
        <taxon>Acetobacterales</taxon>
        <taxon>Acetobacteraceae</taxon>
        <taxon>Gluconacetobacter</taxon>
    </lineage>
</organism>
<proteinExistence type="inferred from homology"/>
<evidence type="ECO:0000256" key="12">
    <source>
        <dbReference type="HAMAP-Rule" id="MF_01225"/>
    </source>
</evidence>
<dbReference type="GO" id="GO:1904047">
    <property type="term" value="F:S-adenosyl-L-methionine binding"/>
    <property type="evidence" value="ECO:0007669"/>
    <property type="project" value="UniProtKB-UniRule"/>
</dbReference>
<keyword evidence="15" id="KW-1185">Reference proteome</keyword>
<dbReference type="InterPro" id="IPR050105">
    <property type="entry name" value="MoCo_biosynth_MoaA/MoaC"/>
</dbReference>
<dbReference type="SFLD" id="SFLDG01386">
    <property type="entry name" value="main_SPASM_domain-containing"/>
    <property type="match status" value="1"/>
</dbReference>
<dbReference type="GO" id="GO:0051539">
    <property type="term" value="F:4 iron, 4 sulfur cluster binding"/>
    <property type="evidence" value="ECO:0007669"/>
    <property type="project" value="UniProtKB-UniRule"/>
</dbReference>
<evidence type="ECO:0000256" key="7">
    <source>
        <dbReference type="ARBA" id="ARBA00023014"/>
    </source>
</evidence>
<comment type="subunit">
    <text evidence="12">Monomer and homodimer.</text>
</comment>
<keyword evidence="3 12" id="KW-0949">S-adenosyl-L-methionine</keyword>
<feature type="binding site" evidence="12">
    <location>
        <position position="39"/>
    </location>
    <ligand>
        <name>S-adenosyl-L-methionine</name>
        <dbReference type="ChEBI" id="CHEBI:59789"/>
    </ligand>
</feature>
<comment type="similarity">
    <text evidence="12">Belongs to the radical SAM superfamily. MoaA family.</text>
</comment>
<comment type="cofactor">
    <cofactor evidence="12">
        <name>[4Fe-4S] cluster</name>
        <dbReference type="ChEBI" id="CHEBI:49883"/>
    </cofactor>
    <text evidence="12">Binds 2 [4Fe-4S] clusters. Binds 1 [4Fe-4S] cluster coordinated with 3 cysteines and an exchangeable S-adenosyl-L-methionine and 1 [4Fe-4S] cluster coordinated with 3 cysteines and the GTP-derived substrate.</text>
</comment>
<keyword evidence="2 12" id="KW-0004">4Fe-4S</keyword>
<comment type="caution">
    <text evidence="14">The sequence shown here is derived from an EMBL/GenBank/DDBJ whole genome shotgun (WGS) entry which is preliminary data.</text>
</comment>
<evidence type="ECO:0000256" key="1">
    <source>
        <dbReference type="ARBA" id="ARBA00012167"/>
    </source>
</evidence>
<dbReference type="InterPro" id="IPR007197">
    <property type="entry name" value="rSAM"/>
</dbReference>
<dbReference type="GO" id="GO:0061799">
    <property type="term" value="F:cyclic pyranopterin monophosphate synthase activity"/>
    <property type="evidence" value="ECO:0007669"/>
    <property type="project" value="TreeGrafter"/>
</dbReference>
<feature type="binding site" evidence="12">
    <location>
        <position position="289"/>
    </location>
    <ligand>
        <name>[4Fe-4S] cluster</name>
        <dbReference type="ChEBI" id="CHEBI:49883"/>
        <label>2</label>
        <note>4Fe-4S-substrate</note>
    </ligand>
</feature>
<feature type="binding site" evidence="12">
    <location>
        <position position="37"/>
    </location>
    <ligand>
        <name>[4Fe-4S] cluster</name>
        <dbReference type="ChEBI" id="CHEBI:49883"/>
        <label>1</label>
        <note>4Fe-4S-S-AdoMet</note>
    </ligand>
</feature>
<evidence type="ECO:0000256" key="4">
    <source>
        <dbReference type="ARBA" id="ARBA00022723"/>
    </source>
</evidence>
<accession>A0A7W4PLT3</accession>
<sequence length="359" mass="39630">MAGNDSPAAIAAPLEDQHARPLRDLRISVMDRCNFRCPYCMPDSTYHEGFRFLAPGERLDFNEIERVAHVAAELGVTKLRLTGGEPLLRPDLSKLVERLVQIPGIEDIALTTNGMLLKRHAPALHAAGLHRVTVSLDSLDPAVFARMSGGRGDLLTVLDSIEAARAIGFPGGVKINTVVQRDVNDSGVTELLARFRHTGIIVRLIEYMDVGNRNGWERADVVTSQELRTRINALWPLDPVSPGYPGEVATRYRYVDGGGEIGFISSVSAPFCGDCSRARLSSEGQLFTCLFATKGTDLRGILRDPAYAGDDGALRQALAQIWHRRIDRYSEEREERRSRADALNDRRAGEKIEMHYIGG</sequence>
<dbReference type="EMBL" id="JABEQM010000009">
    <property type="protein sequence ID" value="MBB2202223.1"/>
    <property type="molecule type" value="Genomic_DNA"/>
</dbReference>
<dbReference type="CDD" id="cd01335">
    <property type="entry name" value="Radical_SAM"/>
    <property type="match status" value="1"/>
</dbReference>
<evidence type="ECO:0000259" key="13">
    <source>
        <dbReference type="PROSITE" id="PS51918"/>
    </source>
</evidence>
<evidence type="ECO:0000256" key="10">
    <source>
        <dbReference type="ARBA" id="ARBA00023239"/>
    </source>
</evidence>
<dbReference type="InterPro" id="IPR058240">
    <property type="entry name" value="rSAM_sf"/>
</dbReference>
<dbReference type="GO" id="GO:0006777">
    <property type="term" value="P:Mo-molybdopterin cofactor biosynthetic process"/>
    <property type="evidence" value="ECO:0007669"/>
    <property type="project" value="UniProtKB-UniRule"/>
</dbReference>
<dbReference type="SFLD" id="SFLDG01067">
    <property type="entry name" value="SPASM/twitch_domain_containing"/>
    <property type="match status" value="1"/>
</dbReference>
<feature type="binding site" evidence="12">
    <location>
        <position position="84"/>
    </location>
    <ligand>
        <name>S-adenosyl-L-methionine</name>
        <dbReference type="ChEBI" id="CHEBI:59789"/>
    </ligand>
</feature>
<evidence type="ECO:0000313" key="15">
    <source>
        <dbReference type="Proteomes" id="UP000578030"/>
    </source>
</evidence>
<feature type="binding site" evidence="12">
    <location>
        <position position="80"/>
    </location>
    <ligand>
        <name>GTP</name>
        <dbReference type="ChEBI" id="CHEBI:37565"/>
    </ligand>
</feature>
<dbReference type="InterPro" id="IPR006638">
    <property type="entry name" value="Elp3/MiaA/NifB-like_rSAM"/>
</dbReference>
<dbReference type="UniPathway" id="UPA00344"/>
<dbReference type="GO" id="GO:0061798">
    <property type="term" value="F:GTP 3',8'-cyclase activity"/>
    <property type="evidence" value="ECO:0007669"/>
    <property type="project" value="UniProtKB-UniRule"/>
</dbReference>
<feature type="binding site" evidence="12">
    <location>
        <position position="26"/>
    </location>
    <ligand>
        <name>GTP</name>
        <dbReference type="ChEBI" id="CHEBI:37565"/>
    </ligand>
</feature>
<evidence type="ECO:0000256" key="5">
    <source>
        <dbReference type="ARBA" id="ARBA00022741"/>
    </source>
</evidence>
<dbReference type="Gene3D" id="3.20.20.70">
    <property type="entry name" value="Aldolase class I"/>
    <property type="match status" value="1"/>
</dbReference>
<feature type="binding site" evidence="12">
    <location>
        <position position="275"/>
    </location>
    <ligand>
        <name>[4Fe-4S] cluster</name>
        <dbReference type="ChEBI" id="CHEBI:49883"/>
        <label>2</label>
        <note>4Fe-4S-substrate</note>
    </ligand>
</feature>
<feature type="binding site" evidence="12">
    <location>
        <position position="111"/>
    </location>
    <ligand>
        <name>GTP</name>
        <dbReference type="ChEBI" id="CHEBI:37565"/>
    </ligand>
</feature>
<evidence type="ECO:0000313" key="14">
    <source>
        <dbReference type="EMBL" id="MBB2202223.1"/>
    </source>
</evidence>
<evidence type="ECO:0000256" key="3">
    <source>
        <dbReference type="ARBA" id="ARBA00022691"/>
    </source>
</evidence>
<keyword evidence="6 12" id="KW-0408">Iron</keyword>
<feature type="binding site" evidence="12">
    <location>
        <position position="40"/>
    </location>
    <ligand>
        <name>[4Fe-4S] cluster</name>
        <dbReference type="ChEBI" id="CHEBI:49883"/>
        <label>1</label>
        <note>4Fe-4S-S-AdoMet</note>
    </ligand>
</feature>
<dbReference type="AlphaFoldDB" id="A0A7W4PLT3"/>
<comment type="function">
    <text evidence="12">Catalyzes the cyclization of GTP to (8S)-3',8-cyclo-7,8-dihydroguanosine 5'-triphosphate.</text>
</comment>
<comment type="catalytic activity">
    <reaction evidence="11 12">
        <text>GTP + AH2 + S-adenosyl-L-methionine = (8S)-3',8-cyclo-7,8-dihydroguanosine 5'-triphosphate + 5'-deoxyadenosine + L-methionine + A + H(+)</text>
        <dbReference type="Rhea" id="RHEA:49576"/>
        <dbReference type="ChEBI" id="CHEBI:13193"/>
        <dbReference type="ChEBI" id="CHEBI:15378"/>
        <dbReference type="ChEBI" id="CHEBI:17319"/>
        <dbReference type="ChEBI" id="CHEBI:17499"/>
        <dbReference type="ChEBI" id="CHEBI:37565"/>
        <dbReference type="ChEBI" id="CHEBI:57844"/>
        <dbReference type="ChEBI" id="CHEBI:59789"/>
        <dbReference type="ChEBI" id="CHEBI:131766"/>
        <dbReference type="EC" id="4.1.99.22"/>
    </reaction>
</comment>
<keyword evidence="5 12" id="KW-0547">Nucleotide-binding</keyword>
<feature type="binding site" evidence="12">
    <location>
        <position position="208"/>
    </location>
    <ligand>
        <name>S-adenosyl-L-methionine</name>
        <dbReference type="ChEBI" id="CHEBI:59789"/>
    </ligand>
</feature>
<dbReference type="PROSITE" id="PS51918">
    <property type="entry name" value="RADICAL_SAM"/>
    <property type="match status" value="1"/>
</dbReference>
<feature type="binding site" evidence="12">
    <location>
        <position position="135"/>
    </location>
    <ligand>
        <name>S-adenosyl-L-methionine</name>
        <dbReference type="ChEBI" id="CHEBI:59789"/>
    </ligand>
</feature>
<dbReference type="PANTHER" id="PTHR22960">
    <property type="entry name" value="MOLYBDOPTERIN COFACTOR SYNTHESIS PROTEIN A"/>
    <property type="match status" value="1"/>
</dbReference>
<dbReference type="HAMAP" id="MF_01225_B">
    <property type="entry name" value="MoaA_B"/>
    <property type="match status" value="1"/>
</dbReference>
<feature type="domain" description="Radical SAM core" evidence="13">
    <location>
        <begin position="17"/>
        <end position="237"/>
    </location>
</feature>
<reference evidence="14 15" key="1">
    <citation type="submission" date="2020-04" db="EMBL/GenBank/DDBJ databases">
        <title>Description of novel Gluconacetobacter.</title>
        <authorList>
            <person name="Sombolestani A."/>
        </authorList>
    </citation>
    <scope>NUCLEOTIDE SEQUENCE [LARGE SCALE GENOMIC DNA]</scope>
    <source>
        <strain evidence="14 15">LMG 27802</strain>
    </source>
</reference>
<evidence type="ECO:0000256" key="6">
    <source>
        <dbReference type="ARBA" id="ARBA00023004"/>
    </source>
</evidence>
<dbReference type="CDD" id="cd21117">
    <property type="entry name" value="Twitch_MoaA"/>
    <property type="match status" value="1"/>
</dbReference>
<gene>
    <name evidence="12 14" type="primary">moaA</name>
    <name evidence="14" type="ORF">HLH28_11670</name>
</gene>
<dbReference type="PROSITE" id="PS01305">
    <property type="entry name" value="MOAA_NIFB_PQQE"/>
    <property type="match status" value="1"/>
</dbReference>
<keyword evidence="9 12" id="KW-0501">Molybdenum cofactor biosynthesis</keyword>
<dbReference type="InterPro" id="IPR013785">
    <property type="entry name" value="Aldolase_TIM"/>
</dbReference>
<dbReference type="NCBIfam" id="TIGR02666">
    <property type="entry name" value="moaA"/>
    <property type="match status" value="1"/>
</dbReference>
<feature type="binding site" evidence="12">
    <location>
        <position position="174"/>
    </location>
    <ligand>
        <name>GTP</name>
        <dbReference type="ChEBI" id="CHEBI:37565"/>
    </ligand>
</feature>
<dbReference type="EC" id="4.1.99.22" evidence="1 12"/>
<protein>
    <recommendedName>
        <fullName evidence="1 12">GTP 3',8-cyclase</fullName>
        <ecNumber evidence="1 12">4.1.99.22</ecNumber>
    </recommendedName>
    <alternativeName>
        <fullName evidence="12">Molybdenum cofactor biosynthesis protein A</fullName>
    </alternativeName>
</protein>
<feature type="binding site" evidence="12">
    <location>
        <begin position="277"/>
        <end position="279"/>
    </location>
    <ligand>
        <name>GTP</name>
        <dbReference type="ChEBI" id="CHEBI:37565"/>
    </ligand>
</feature>
<evidence type="ECO:0000256" key="9">
    <source>
        <dbReference type="ARBA" id="ARBA00023150"/>
    </source>
</evidence>
<dbReference type="SUPFAM" id="SSF102114">
    <property type="entry name" value="Radical SAM enzymes"/>
    <property type="match status" value="1"/>
</dbReference>
<keyword evidence="10 12" id="KW-0456">Lyase</keyword>
<dbReference type="InterPro" id="IPR013483">
    <property type="entry name" value="MoaA"/>
</dbReference>
<dbReference type="SMART" id="SM00729">
    <property type="entry name" value="Elp3"/>
    <property type="match status" value="1"/>
</dbReference>
<dbReference type="PANTHER" id="PTHR22960:SF0">
    <property type="entry name" value="MOLYBDENUM COFACTOR BIOSYNTHESIS PROTEIN 1"/>
    <property type="match status" value="1"/>
</dbReference>
<dbReference type="InterPro" id="IPR040064">
    <property type="entry name" value="MoaA-like"/>
</dbReference>
<keyword evidence="4 12" id="KW-0479">Metal-binding</keyword>
<dbReference type="Pfam" id="PF06463">
    <property type="entry name" value="Mob_synth_C"/>
    <property type="match status" value="1"/>
</dbReference>
<dbReference type="SFLD" id="SFLDG01383">
    <property type="entry name" value="cyclic_pyranopterin_phosphate"/>
    <property type="match status" value="1"/>
</dbReference>
<evidence type="ECO:0000256" key="8">
    <source>
        <dbReference type="ARBA" id="ARBA00023134"/>
    </source>
</evidence>
<evidence type="ECO:0000256" key="11">
    <source>
        <dbReference type="ARBA" id="ARBA00048697"/>
    </source>
</evidence>